<sequence>MEEVSGLKGDGLARHGDVVVVCWRLHLGVSFLDDVRVLTLSLQDRRRATAIKWVTLPKQSSAIIIRCCLLCLAPPWAPRVMYLCSSNLNQQKATSLWFPATPSHTPTTLHVTPSERTLRRLTRVMLGGKVGEQLKPLSPLCILKGSETIRRVASDRQTDSVFKLK</sequence>
<keyword evidence="2" id="KW-1185">Reference proteome</keyword>
<proteinExistence type="predicted"/>
<dbReference type="AlphaFoldDB" id="A0A4Z2GRQ6"/>
<dbReference type="EMBL" id="SRLO01000455">
    <property type="protein sequence ID" value="TNN55463.1"/>
    <property type="molecule type" value="Genomic_DNA"/>
</dbReference>
<dbReference type="Proteomes" id="UP000314294">
    <property type="component" value="Unassembled WGS sequence"/>
</dbReference>
<gene>
    <name evidence="1" type="ORF">EYF80_034345</name>
</gene>
<comment type="caution">
    <text evidence="1">The sequence shown here is derived from an EMBL/GenBank/DDBJ whole genome shotgun (WGS) entry which is preliminary data.</text>
</comment>
<protein>
    <submittedName>
        <fullName evidence="1">Uncharacterized protein</fullName>
    </submittedName>
</protein>
<reference evidence="1 2" key="1">
    <citation type="submission" date="2019-03" db="EMBL/GenBank/DDBJ databases">
        <title>First draft genome of Liparis tanakae, snailfish: a comprehensive survey of snailfish specific genes.</title>
        <authorList>
            <person name="Kim W."/>
            <person name="Song I."/>
            <person name="Jeong J.-H."/>
            <person name="Kim D."/>
            <person name="Kim S."/>
            <person name="Ryu S."/>
            <person name="Song J.Y."/>
            <person name="Lee S.K."/>
        </authorList>
    </citation>
    <scope>NUCLEOTIDE SEQUENCE [LARGE SCALE GENOMIC DNA]</scope>
    <source>
        <tissue evidence="1">Muscle</tissue>
    </source>
</reference>
<accession>A0A4Z2GRQ6</accession>
<name>A0A4Z2GRQ6_9TELE</name>
<evidence type="ECO:0000313" key="2">
    <source>
        <dbReference type="Proteomes" id="UP000314294"/>
    </source>
</evidence>
<evidence type="ECO:0000313" key="1">
    <source>
        <dbReference type="EMBL" id="TNN55463.1"/>
    </source>
</evidence>
<organism evidence="1 2">
    <name type="scientific">Liparis tanakae</name>
    <name type="common">Tanaka's snailfish</name>
    <dbReference type="NCBI Taxonomy" id="230148"/>
    <lineage>
        <taxon>Eukaryota</taxon>
        <taxon>Metazoa</taxon>
        <taxon>Chordata</taxon>
        <taxon>Craniata</taxon>
        <taxon>Vertebrata</taxon>
        <taxon>Euteleostomi</taxon>
        <taxon>Actinopterygii</taxon>
        <taxon>Neopterygii</taxon>
        <taxon>Teleostei</taxon>
        <taxon>Neoteleostei</taxon>
        <taxon>Acanthomorphata</taxon>
        <taxon>Eupercaria</taxon>
        <taxon>Perciformes</taxon>
        <taxon>Cottioidei</taxon>
        <taxon>Cottales</taxon>
        <taxon>Liparidae</taxon>
        <taxon>Liparis</taxon>
    </lineage>
</organism>